<dbReference type="InterPro" id="IPR033116">
    <property type="entry name" value="TRYPSIN_SER"/>
</dbReference>
<feature type="chain" id="PRO_5007295852" evidence="3">
    <location>
        <begin position="34"/>
        <end position="310"/>
    </location>
</feature>
<dbReference type="OMA" id="GCEYQRI"/>
<evidence type="ECO:0000256" key="3">
    <source>
        <dbReference type="SAM" id="SignalP"/>
    </source>
</evidence>
<feature type="domain" description="Peptidase S1" evidence="4">
    <location>
        <begin position="48"/>
        <end position="303"/>
    </location>
</feature>
<keyword evidence="2" id="KW-0378">Hydrolase</keyword>
<keyword evidence="3" id="KW-0732">Signal</keyword>
<dbReference type="Gene3D" id="2.40.10.10">
    <property type="entry name" value="Trypsin-like serine proteases"/>
    <property type="match status" value="1"/>
</dbReference>
<keyword evidence="2 5" id="KW-0645">Protease</keyword>
<dbReference type="PROSITE" id="PS00135">
    <property type="entry name" value="TRYPSIN_SER"/>
    <property type="match status" value="1"/>
</dbReference>
<gene>
    <name evidence="5" type="ORF">M427DRAFT_36953</name>
</gene>
<dbReference type="GO" id="GO:0006508">
    <property type="term" value="P:proteolysis"/>
    <property type="evidence" value="ECO:0007669"/>
    <property type="project" value="UniProtKB-KW"/>
</dbReference>
<dbReference type="InterPro" id="IPR001254">
    <property type="entry name" value="Trypsin_dom"/>
</dbReference>
<dbReference type="Proteomes" id="UP000070544">
    <property type="component" value="Unassembled WGS sequence"/>
</dbReference>
<dbReference type="PROSITE" id="PS00134">
    <property type="entry name" value="TRYPSIN_HIS"/>
    <property type="match status" value="1"/>
</dbReference>
<dbReference type="STRING" id="1344416.A0A139A1G3"/>
<dbReference type="PROSITE" id="PS50240">
    <property type="entry name" value="TRYPSIN_DOM"/>
    <property type="match status" value="1"/>
</dbReference>
<keyword evidence="1" id="KW-1015">Disulfide bond</keyword>
<dbReference type="EMBL" id="KQ965820">
    <property type="protein sequence ID" value="KXS10574.1"/>
    <property type="molecule type" value="Genomic_DNA"/>
</dbReference>
<dbReference type="OrthoDB" id="6380398at2759"/>
<keyword evidence="2" id="KW-0720">Serine protease</keyword>
<dbReference type="InterPro" id="IPR009003">
    <property type="entry name" value="Peptidase_S1_PA"/>
</dbReference>
<name>A0A139A1G3_GONPJ</name>
<dbReference type="InterPro" id="IPR018114">
    <property type="entry name" value="TRYPSIN_HIS"/>
</dbReference>
<dbReference type="PANTHER" id="PTHR24276:SF98">
    <property type="entry name" value="FI18310P1-RELATED"/>
    <property type="match status" value="1"/>
</dbReference>
<protein>
    <submittedName>
        <fullName evidence="5">Trypsin-like serine protease</fullName>
    </submittedName>
</protein>
<dbReference type="PANTHER" id="PTHR24276">
    <property type="entry name" value="POLYSERASE-RELATED"/>
    <property type="match status" value="1"/>
</dbReference>
<proteinExistence type="predicted"/>
<evidence type="ECO:0000313" key="5">
    <source>
        <dbReference type="EMBL" id="KXS10574.1"/>
    </source>
</evidence>
<dbReference type="Pfam" id="PF00089">
    <property type="entry name" value="Trypsin"/>
    <property type="match status" value="1"/>
</dbReference>
<evidence type="ECO:0000259" key="4">
    <source>
        <dbReference type="PROSITE" id="PS50240"/>
    </source>
</evidence>
<evidence type="ECO:0000313" key="6">
    <source>
        <dbReference type="Proteomes" id="UP000070544"/>
    </source>
</evidence>
<dbReference type="SUPFAM" id="SSF50494">
    <property type="entry name" value="Trypsin-like serine proteases"/>
    <property type="match status" value="1"/>
</dbReference>
<organism evidence="5 6">
    <name type="scientific">Gonapodya prolifera (strain JEL478)</name>
    <name type="common">Monoblepharis prolifera</name>
    <dbReference type="NCBI Taxonomy" id="1344416"/>
    <lineage>
        <taxon>Eukaryota</taxon>
        <taxon>Fungi</taxon>
        <taxon>Fungi incertae sedis</taxon>
        <taxon>Chytridiomycota</taxon>
        <taxon>Chytridiomycota incertae sedis</taxon>
        <taxon>Monoblepharidomycetes</taxon>
        <taxon>Monoblepharidales</taxon>
        <taxon>Gonapodyaceae</taxon>
        <taxon>Gonapodya</taxon>
    </lineage>
</organism>
<reference evidence="5 6" key="1">
    <citation type="journal article" date="2015" name="Genome Biol. Evol.">
        <title>Phylogenomic analyses indicate that early fungi evolved digesting cell walls of algal ancestors of land plants.</title>
        <authorList>
            <person name="Chang Y."/>
            <person name="Wang S."/>
            <person name="Sekimoto S."/>
            <person name="Aerts A.L."/>
            <person name="Choi C."/>
            <person name="Clum A."/>
            <person name="LaButti K.M."/>
            <person name="Lindquist E.A."/>
            <person name="Yee Ngan C."/>
            <person name="Ohm R.A."/>
            <person name="Salamov A.A."/>
            <person name="Grigoriev I.V."/>
            <person name="Spatafora J.W."/>
            <person name="Berbee M.L."/>
        </authorList>
    </citation>
    <scope>NUCLEOTIDE SEQUENCE [LARGE SCALE GENOMIC DNA]</scope>
    <source>
        <strain evidence="5 6">JEL478</strain>
    </source>
</reference>
<dbReference type="GO" id="GO:0004252">
    <property type="term" value="F:serine-type endopeptidase activity"/>
    <property type="evidence" value="ECO:0007669"/>
    <property type="project" value="InterPro"/>
</dbReference>
<evidence type="ECO:0000256" key="2">
    <source>
        <dbReference type="RuleBase" id="RU363034"/>
    </source>
</evidence>
<dbReference type="SMART" id="SM00020">
    <property type="entry name" value="Tryp_SPc"/>
    <property type="match status" value="1"/>
</dbReference>
<evidence type="ECO:0000256" key="1">
    <source>
        <dbReference type="ARBA" id="ARBA00023157"/>
    </source>
</evidence>
<dbReference type="AlphaFoldDB" id="A0A139A1G3"/>
<dbReference type="CDD" id="cd00190">
    <property type="entry name" value="Tryp_SPc"/>
    <property type="match status" value="1"/>
</dbReference>
<keyword evidence="6" id="KW-1185">Reference proteome</keyword>
<accession>A0A139A1G3</accession>
<dbReference type="InterPro" id="IPR043504">
    <property type="entry name" value="Peptidase_S1_PA_chymotrypsin"/>
</dbReference>
<dbReference type="InterPro" id="IPR050430">
    <property type="entry name" value="Peptidase_S1"/>
</dbReference>
<feature type="signal peptide" evidence="3">
    <location>
        <begin position="1"/>
        <end position="33"/>
    </location>
</feature>
<sequence>MARVQATANASTTQFVVVVALLALAFFGTPSTAQVRNVADGVKTTSLVIGGFTVDIAQYPYVAQLESNFGTFARRCTGSLIQASPVPILITAAHCGSMSSGAAYRRAYVGLQDSTLACSNQQSCRTMNVRNIVLNPGYNSSSGSVDTTGHDAALWILEPFQESRPITDITPVPLNKESTVPAIGDDDFALGWGINNPGGTQGSISFPRNLQGMNMRVNNNFDCERTYGFDSSTRANLGCVIGVVNAQGQQTATCSGDSGGPHISRGVLWGITSFGPIPCDQRNTPATVVRLTGISTWIQNTIAMANSGLV</sequence>